<organism evidence="1 2">
    <name type="scientific">Amycolatopsis carbonis</name>
    <dbReference type="NCBI Taxonomy" id="715471"/>
    <lineage>
        <taxon>Bacteria</taxon>
        <taxon>Bacillati</taxon>
        <taxon>Actinomycetota</taxon>
        <taxon>Actinomycetes</taxon>
        <taxon>Pseudonocardiales</taxon>
        <taxon>Pseudonocardiaceae</taxon>
        <taxon>Amycolatopsis</taxon>
    </lineage>
</organism>
<name>A0A9Y2ID64_9PSEU</name>
<dbReference type="AlphaFoldDB" id="A0A9Y2ID64"/>
<keyword evidence="2" id="KW-1185">Reference proteome</keyword>
<dbReference type="KEGG" id="acab:QRX50_36130"/>
<protein>
    <submittedName>
        <fullName evidence="1">Uncharacterized protein</fullName>
    </submittedName>
</protein>
<sequence length="292" mass="30993">MPNTTPPEPAAAVPAQAMALEALQAWARNRDRMPDDRATLVALAWRTGARNIRELARLADVSRDTIYADLRARGIDAGDRTAAATTPKYQPLTAAAIAGLGRLVQTRALPSLIGADRQPLAEAVWALGIALDRIEHLLEHPHGTDDTAGEAGIGSRAQVLQDIVDRAATVIDEAQGLLTEEFAGFTDAQLAARTEEAEIAALDGGQRPVVERAELQLALPNDEAPAVTMTLYRPSGGLLAVSSDSPLVAGQLDRRGHVALTAAFDVIARALEAVLTDDAYLDDTINKGDHRD</sequence>
<proteinExistence type="predicted"/>
<dbReference type="RefSeq" id="WP_285967568.1">
    <property type="nucleotide sequence ID" value="NZ_CP127294.1"/>
</dbReference>
<dbReference type="Proteomes" id="UP001236014">
    <property type="component" value="Chromosome"/>
</dbReference>
<reference evidence="1 2" key="1">
    <citation type="submission" date="2023-06" db="EMBL/GenBank/DDBJ databases">
        <authorList>
            <person name="Oyuntsetseg B."/>
            <person name="Kim S.B."/>
        </authorList>
    </citation>
    <scope>NUCLEOTIDE SEQUENCE [LARGE SCALE GENOMIC DNA]</scope>
    <source>
        <strain evidence="1 2">2-15</strain>
    </source>
</reference>
<accession>A0A9Y2ID64</accession>
<evidence type="ECO:0000313" key="2">
    <source>
        <dbReference type="Proteomes" id="UP001236014"/>
    </source>
</evidence>
<gene>
    <name evidence="1" type="ORF">QRX50_36130</name>
</gene>
<dbReference type="EMBL" id="CP127294">
    <property type="protein sequence ID" value="WIX76821.1"/>
    <property type="molecule type" value="Genomic_DNA"/>
</dbReference>
<evidence type="ECO:0000313" key="1">
    <source>
        <dbReference type="EMBL" id="WIX76821.1"/>
    </source>
</evidence>